<dbReference type="EMBL" id="CP131060">
    <property type="protein sequence ID" value="WNY25075.1"/>
    <property type="molecule type" value="Genomic_DNA"/>
</dbReference>
<dbReference type="CDD" id="cd00144">
    <property type="entry name" value="MPP_PPP_family"/>
    <property type="match status" value="1"/>
</dbReference>
<dbReference type="PANTHER" id="PTHR11668">
    <property type="entry name" value="SERINE/THREONINE PROTEIN PHOSPHATASE"/>
    <property type="match status" value="1"/>
</dbReference>
<protein>
    <recommendedName>
        <fullName evidence="2">Serine/threonine specific protein phosphatases domain-containing protein</fullName>
    </recommendedName>
</protein>
<dbReference type="RefSeq" id="WP_338103122.1">
    <property type="nucleotide sequence ID" value="NZ_CP131060.1"/>
</dbReference>
<dbReference type="InterPro" id="IPR029052">
    <property type="entry name" value="Metallo-depent_PP-like"/>
</dbReference>
<feature type="domain" description="Serine/threonine specific protein phosphatases" evidence="2">
    <location>
        <begin position="97"/>
        <end position="102"/>
    </location>
</feature>
<name>A0AA96V386_9EURY</name>
<evidence type="ECO:0000259" key="2">
    <source>
        <dbReference type="PROSITE" id="PS00125"/>
    </source>
</evidence>
<dbReference type="SUPFAM" id="SSF56300">
    <property type="entry name" value="Metallo-dependent phosphatases"/>
    <property type="match status" value="1"/>
</dbReference>
<accession>A0AA96V386</accession>
<dbReference type="Proteomes" id="UP001303587">
    <property type="component" value="Chromosome"/>
</dbReference>
<dbReference type="PROSITE" id="PS00125">
    <property type="entry name" value="SER_THR_PHOSPHATASE"/>
    <property type="match status" value="1"/>
</dbReference>
<gene>
    <name evidence="3" type="ORF">MsAc7_06140</name>
</gene>
<reference evidence="3 4" key="1">
    <citation type="submission" date="2023-07" db="EMBL/GenBank/DDBJ databases">
        <title>Closed genoem sequence of Methanosarcinaceae archaeon Ac7.</title>
        <authorList>
            <person name="Poehlein A."/>
            <person name="Protasov E."/>
            <person name="Platt K."/>
            <person name="Reeh H."/>
            <person name="Daniel R."/>
            <person name="Brune A."/>
        </authorList>
    </citation>
    <scope>NUCLEOTIDE SEQUENCE [LARGE SCALE GENOMIC DNA]</scope>
    <source>
        <strain evidence="3 4">Ac7</strain>
    </source>
</reference>
<evidence type="ECO:0000313" key="4">
    <source>
        <dbReference type="Proteomes" id="UP001303587"/>
    </source>
</evidence>
<keyword evidence="4" id="KW-1185">Reference proteome</keyword>
<dbReference type="AlphaFoldDB" id="A0AA96V386"/>
<dbReference type="PRINTS" id="PR00114">
    <property type="entry name" value="STPHPHTASE"/>
</dbReference>
<evidence type="ECO:0000256" key="1">
    <source>
        <dbReference type="SAM" id="MobiDB-lite"/>
    </source>
</evidence>
<dbReference type="GO" id="GO:0005737">
    <property type="term" value="C:cytoplasm"/>
    <property type="evidence" value="ECO:0007669"/>
    <property type="project" value="TreeGrafter"/>
</dbReference>
<feature type="compositionally biased region" description="Low complexity" evidence="1">
    <location>
        <begin position="304"/>
        <end position="328"/>
    </location>
</feature>
<dbReference type="InterPro" id="IPR006186">
    <property type="entry name" value="Ser/Thr-sp_prot-phosphatase"/>
</dbReference>
<dbReference type="Pfam" id="PF00149">
    <property type="entry name" value="Metallophos"/>
    <property type="match status" value="1"/>
</dbReference>
<feature type="compositionally biased region" description="Basic residues" evidence="1">
    <location>
        <begin position="350"/>
        <end position="361"/>
    </location>
</feature>
<dbReference type="Gene3D" id="3.60.21.10">
    <property type="match status" value="1"/>
</dbReference>
<dbReference type="SMART" id="SM00156">
    <property type="entry name" value="PP2Ac"/>
    <property type="match status" value="1"/>
</dbReference>
<dbReference type="PANTHER" id="PTHR11668:SF496">
    <property type="entry name" value="SERINE_THREONINE-PROTEIN PHOSPHATASE"/>
    <property type="match status" value="1"/>
</dbReference>
<dbReference type="GO" id="GO:0004722">
    <property type="term" value="F:protein serine/threonine phosphatase activity"/>
    <property type="evidence" value="ECO:0007669"/>
    <property type="project" value="TreeGrafter"/>
</dbReference>
<proteinExistence type="predicted"/>
<sequence length="374" mass="41228">MANDKEKDQLRANLAAVTPVLEQEGAVLSLNPKKTLIATDIHGNSDILDFFLKFGQEKDVDSWVFLGDYIDKGPDSIGVLNRLFELKLSNPLNVVLLRGNHETTDVNTYGEFKTSVSSEPDLFIATNTAFENMPVAVVLFGKIFCVHGGLSENESLSAISKTDSFAYLWNDPFDSKGFTPSPRGSRVKRFGPDVVKSFLKKNGLQLIIRGHITLETGVKFWFDKTLVSLYSSLPYSSPDVKAAVCIADSDAAEFFFYRKDKKKNDYVWENKPVKVLLRPSPLKESDAGNICVCGDVEFKNNGNGKSSGTENGNGSSSSNDSSSLNTNGRNGSNKKASDKKNVSFPSVSKMKSKCKKIMKGKQKSDKGKWKNKKK</sequence>
<organism evidence="3 4">
    <name type="scientific">Methanolapillus millepedarum</name>
    <dbReference type="NCBI Taxonomy" id="3028296"/>
    <lineage>
        <taxon>Archaea</taxon>
        <taxon>Methanobacteriati</taxon>
        <taxon>Methanobacteriota</taxon>
        <taxon>Stenosarchaea group</taxon>
        <taxon>Methanomicrobia</taxon>
        <taxon>Methanosarcinales</taxon>
        <taxon>Methanosarcinaceae</taxon>
        <taxon>Methanolapillus</taxon>
    </lineage>
</organism>
<feature type="region of interest" description="Disordered" evidence="1">
    <location>
        <begin position="304"/>
        <end position="374"/>
    </location>
</feature>
<dbReference type="GeneID" id="89229730"/>
<dbReference type="InterPro" id="IPR050341">
    <property type="entry name" value="PP1_catalytic_subunit"/>
</dbReference>
<evidence type="ECO:0000313" key="3">
    <source>
        <dbReference type="EMBL" id="WNY25075.1"/>
    </source>
</evidence>
<dbReference type="InterPro" id="IPR004843">
    <property type="entry name" value="Calcineurin-like_PHP"/>
</dbReference>